<name>A0A1I4C1B9_9ACTN</name>
<dbReference type="Proteomes" id="UP000198928">
    <property type="component" value="Unassembled WGS sequence"/>
</dbReference>
<keyword evidence="3" id="KW-1185">Reference proteome</keyword>
<feature type="region of interest" description="Disordered" evidence="1">
    <location>
        <begin position="71"/>
        <end position="93"/>
    </location>
</feature>
<evidence type="ECO:0000313" key="3">
    <source>
        <dbReference type="Proteomes" id="UP000198928"/>
    </source>
</evidence>
<sequence>MTTTTVTAPAAVWPEGVIARYLTVAGATVDLTYTDEEAPGIPVHQGKAWAATKLMVTITVTARCTGEGCRAETTERGDTEAPWGGRPLETGPGITVTRWAQSHAERCRAIPRPTA</sequence>
<accession>A0A1I4C1B9</accession>
<dbReference type="OrthoDB" id="3542740at2"/>
<dbReference type="RefSeq" id="WP_093849921.1">
    <property type="nucleotide sequence ID" value="NZ_FOSG01000008.1"/>
</dbReference>
<evidence type="ECO:0000256" key="1">
    <source>
        <dbReference type="SAM" id="MobiDB-lite"/>
    </source>
</evidence>
<proteinExistence type="predicted"/>
<gene>
    <name evidence="2" type="ORF">SAMN05192584_108193</name>
</gene>
<organism evidence="2 3">
    <name type="scientific">Streptomyces pini</name>
    <dbReference type="NCBI Taxonomy" id="1520580"/>
    <lineage>
        <taxon>Bacteria</taxon>
        <taxon>Bacillati</taxon>
        <taxon>Actinomycetota</taxon>
        <taxon>Actinomycetes</taxon>
        <taxon>Kitasatosporales</taxon>
        <taxon>Streptomycetaceae</taxon>
        <taxon>Streptomyces</taxon>
    </lineage>
</organism>
<reference evidence="3" key="1">
    <citation type="submission" date="2016-10" db="EMBL/GenBank/DDBJ databases">
        <authorList>
            <person name="Varghese N."/>
            <person name="Submissions S."/>
        </authorList>
    </citation>
    <scope>NUCLEOTIDE SEQUENCE [LARGE SCALE GENOMIC DNA]</scope>
    <source>
        <strain evidence="3">PL19</strain>
    </source>
</reference>
<protein>
    <submittedName>
        <fullName evidence="2">Uncharacterized protein</fullName>
    </submittedName>
</protein>
<evidence type="ECO:0000313" key="2">
    <source>
        <dbReference type="EMBL" id="SFK73986.1"/>
    </source>
</evidence>
<dbReference type="EMBL" id="FOSG01000008">
    <property type="protein sequence ID" value="SFK73986.1"/>
    <property type="molecule type" value="Genomic_DNA"/>
</dbReference>
<dbReference type="AlphaFoldDB" id="A0A1I4C1B9"/>